<proteinExistence type="inferred from homology"/>
<feature type="coiled-coil region" evidence="9">
    <location>
        <begin position="205"/>
        <end position="232"/>
    </location>
</feature>
<feature type="transmembrane region" description="Helical" evidence="10">
    <location>
        <begin position="21"/>
        <end position="40"/>
    </location>
</feature>
<dbReference type="Pfam" id="PF11744">
    <property type="entry name" value="ALMT"/>
    <property type="match status" value="1"/>
</dbReference>
<evidence type="ECO:0000256" key="10">
    <source>
        <dbReference type="SAM" id="Phobius"/>
    </source>
</evidence>
<comment type="similarity">
    <text evidence="2">Belongs to the aromatic acid exporter (TC 2.A.85) family.</text>
</comment>
<feature type="transmembrane region" description="Helical" evidence="10">
    <location>
        <begin position="458"/>
        <end position="476"/>
    </location>
</feature>
<keyword evidence="9" id="KW-0175">Coiled coil</keyword>
<organism evidence="12">
    <name type="scientific">Perkinsus marinus (strain ATCC 50983 / TXsc)</name>
    <dbReference type="NCBI Taxonomy" id="423536"/>
    <lineage>
        <taxon>Eukaryota</taxon>
        <taxon>Sar</taxon>
        <taxon>Alveolata</taxon>
        <taxon>Perkinsozoa</taxon>
        <taxon>Perkinsea</taxon>
        <taxon>Perkinsida</taxon>
        <taxon>Perkinsidae</taxon>
        <taxon>Perkinsus</taxon>
    </lineage>
</organism>
<protein>
    <submittedName>
        <fullName evidence="11">Uncharacterized protein</fullName>
    </submittedName>
</protein>
<evidence type="ECO:0000256" key="7">
    <source>
        <dbReference type="ARBA" id="ARBA00023136"/>
    </source>
</evidence>
<keyword evidence="3" id="KW-0813">Transport</keyword>
<dbReference type="RefSeq" id="XP_002786532.1">
    <property type="nucleotide sequence ID" value="XM_002786486.1"/>
</dbReference>
<reference evidence="11 12" key="1">
    <citation type="submission" date="2008-07" db="EMBL/GenBank/DDBJ databases">
        <authorList>
            <person name="El-Sayed N."/>
            <person name="Caler E."/>
            <person name="Inman J."/>
            <person name="Amedeo P."/>
            <person name="Hass B."/>
            <person name="Wortman J."/>
        </authorList>
    </citation>
    <scope>NUCLEOTIDE SEQUENCE [LARGE SCALE GENOMIC DNA]</scope>
    <source>
        <strain evidence="12">ATCC 50983 / TXsc</strain>
    </source>
</reference>
<evidence type="ECO:0000256" key="1">
    <source>
        <dbReference type="ARBA" id="ARBA00004141"/>
    </source>
</evidence>
<evidence type="ECO:0000256" key="8">
    <source>
        <dbReference type="ARBA" id="ARBA00023303"/>
    </source>
</evidence>
<dbReference type="EMBL" id="GG671811">
    <property type="protein sequence ID" value="EER18328.1"/>
    <property type="molecule type" value="Genomic_DNA"/>
</dbReference>
<accession>C5KB02</accession>
<feature type="transmembrane region" description="Helical" evidence="10">
    <location>
        <begin position="407"/>
        <end position="427"/>
    </location>
</feature>
<dbReference type="GO" id="GO:0034220">
    <property type="term" value="P:monoatomic ion transmembrane transport"/>
    <property type="evidence" value="ECO:0007669"/>
    <property type="project" value="UniProtKB-KW"/>
</dbReference>
<dbReference type="PANTHER" id="PTHR31086">
    <property type="entry name" value="ALUMINUM-ACTIVATED MALATE TRANSPORTER 10"/>
    <property type="match status" value="1"/>
</dbReference>
<feature type="transmembrane region" description="Helical" evidence="10">
    <location>
        <begin position="130"/>
        <end position="150"/>
    </location>
</feature>
<name>C5KB02_PERM5</name>
<keyword evidence="12" id="KW-1185">Reference proteome</keyword>
<evidence type="ECO:0000313" key="12">
    <source>
        <dbReference type="Proteomes" id="UP000007800"/>
    </source>
</evidence>
<keyword evidence="4 10" id="KW-0812">Transmembrane</keyword>
<dbReference type="AlphaFoldDB" id="C5KB02"/>
<keyword evidence="5 10" id="KW-1133">Transmembrane helix</keyword>
<comment type="subcellular location">
    <subcellularLocation>
        <location evidence="1">Membrane</location>
        <topology evidence="1">Multi-pass membrane protein</topology>
    </subcellularLocation>
</comment>
<dbReference type="OrthoDB" id="422723at2759"/>
<feature type="transmembrane region" description="Helical" evidence="10">
    <location>
        <begin position="534"/>
        <end position="557"/>
    </location>
</feature>
<evidence type="ECO:0000256" key="6">
    <source>
        <dbReference type="ARBA" id="ARBA00023065"/>
    </source>
</evidence>
<dbReference type="OMA" id="CATIMLE"/>
<evidence type="ECO:0000313" key="11">
    <source>
        <dbReference type="EMBL" id="EER18328.1"/>
    </source>
</evidence>
<dbReference type="GeneID" id="9049058"/>
<gene>
    <name evidence="11" type="ORF">Pmar_PMAR005237</name>
</gene>
<evidence type="ECO:0000256" key="2">
    <source>
        <dbReference type="ARBA" id="ARBA00007079"/>
    </source>
</evidence>
<dbReference type="Proteomes" id="UP000007800">
    <property type="component" value="Unassembled WGS sequence"/>
</dbReference>
<evidence type="ECO:0000256" key="5">
    <source>
        <dbReference type="ARBA" id="ARBA00022989"/>
    </source>
</evidence>
<evidence type="ECO:0000256" key="4">
    <source>
        <dbReference type="ARBA" id="ARBA00022692"/>
    </source>
</evidence>
<feature type="transmembrane region" description="Helical" evidence="10">
    <location>
        <begin position="156"/>
        <end position="179"/>
    </location>
</feature>
<dbReference type="GO" id="GO:0015743">
    <property type="term" value="P:malate transport"/>
    <property type="evidence" value="ECO:0007669"/>
    <property type="project" value="InterPro"/>
</dbReference>
<evidence type="ECO:0000256" key="9">
    <source>
        <dbReference type="SAM" id="Coils"/>
    </source>
</evidence>
<evidence type="ECO:0000256" key="3">
    <source>
        <dbReference type="ARBA" id="ARBA00022448"/>
    </source>
</evidence>
<dbReference type="InParanoid" id="C5KB02"/>
<dbReference type="GO" id="GO:0016020">
    <property type="term" value="C:membrane"/>
    <property type="evidence" value="ECO:0007669"/>
    <property type="project" value="UniProtKB-SubCell"/>
</dbReference>
<keyword evidence="8" id="KW-0407">Ion channel</keyword>
<feature type="transmembrane region" description="Helical" evidence="10">
    <location>
        <begin position="74"/>
        <end position="93"/>
    </location>
</feature>
<sequence>MSWAASSYVIPQFPRYQLLNALYTGVVACLCAIPQFMPLLEDSLNSHLYALAIVWSLNTSSLDFPTARAMSWKIFMGSCGGACLASAVVSFATVLNRGIYNPFWGTLLAMPVCFAVATGQRSKFVNVYSYISCLLRMYSVVTFGGALPFVKIFSEMLAGCIAGFVPLTLVTILNSFNWLPRSQPDPLPLYEHSSTSFLESSICFILDGERHRAELERKLQKLSNSRRAVLSSTTNNALKLCVFRMTGFLDCLRVSCTLDAFSSAAVKYFWEPVQTDMWYLVSGSIALLRDGPERYDPDELEEAGKRLRIQIKETMMNYSRDVADRKSVLVSAREMARAESAMLATPRFSILAAEYARLKSSEGKTLRTTESYIPLPIWLRHPLAWARQPLYPPVTPTSEKVSFPLRLCITLTIILLSILAIGTQYEIVKTEGYWIAVSAITCFLPTLGATLGKGFRRLMGALLGGVLALIAVTVHPNNKDAFMLELFTVASAAKFLMQMPKIGYAGMQMCTTFVIVGFANGIDDTLSEVKRRDLAALRMLFTVLGLLVSLVLCVVTYPTFCCRRLARGTANEIGTVAGVVASGIEALVQRDADSTKPNEGFKDLLETGTMLLEANSARIAENPWADEETVFLGLLGINPSRCKVHAKSILCAQRLVTRVITSALVAYDSLKNCDERMSSTSDRLLLEPVRPLLNELSSKLLASAVDIREVLVAKAENVKTARESTSEALEGMIRIFAQFSDVRSKLLYSRTWAADREVTASTKMVEVFSSGGGVGLHEALHNVGVFIEDWVSLANALLGSDMRPPNMPVEDTELEPYEEYEGKPKRRRITGLVGSRPSTANSIICWARWRLLDYEYARKLQAQEYSRVEGQRASWGSGKATGNGYDTLGMSAEEKRQAAAEAAERRMKANQGRGLGSSEKATQLTETAKKQELIGRIREYYAARRLDPPLGLNLASVDQLRKHLNLLKSGKIDPASAILENSV</sequence>
<dbReference type="InterPro" id="IPR020966">
    <property type="entry name" value="ALMT"/>
</dbReference>
<keyword evidence="6" id="KW-0406">Ion transport</keyword>
<feature type="transmembrane region" description="Helical" evidence="10">
    <location>
        <begin position="433"/>
        <end position="451"/>
    </location>
</feature>
<keyword evidence="7 10" id="KW-0472">Membrane</keyword>
<feature type="transmembrane region" description="Helical" evidence="10">
    <location>
        <begin position="502"/>
        <end position="522"/>
    </location>
</feature>